<feature type="transmembrane region" description="Helical" evidence="1">
    <location>
        <begin position="230"/>
        <end position="250"/>
    </location>
</feature>
<keyword evidence="1" id="KW-0812">Transmembrane</keyword>
<keyword evidence="1" id="KW-1133">Transmembrane helix</keyword>
<feature type="transmembrane region" description="Helical" evidence="1">
    <location>
        <begin position="145"/>
        <end position="168"/>
    </location>
</feature>
<feature type="transmembrane region" description="Helical" evidence="1">
    <location>
        <begin position="180"/>
        <end position="203"/>
    </location>
</feature>
<dbReference type="RefSeq" id="WP_147438708.1">
    <property type="nucleotide sequence ID" value="NZ_JBCLPP010000005.1"/>
</dbReference>
<feature type="transmembrane region" description="Helical" evidence="1">
    <location>
        <begin position="60"/>
        <end position="81"/>
    </location>
</feature>
<name>A0ABV4CUR0_9BACT</name>
<organism evidence="2 3">
    <name type="scientific">Heminiphilus faecis</name>
    <dbReference type="NCBI Taxonomy" id="2601703"/>
    <lineage>
        <taxon>Bacteria</taxon>
        <taxon>Pseudomonadati</taxon>
        <taxon>Bacteroidota</taxon>
        <taxon>Bacteroidia</taxon>
        <taxon>Bacteroidales</taxon>
        <taxon>Muribaculaceae</taxon>
        <taxon>Heminiphilus</taxon>
    </lineage>
</organism>
<keyword evidence="1" id="KW-0472">Membrane</keyword>
<dbReference type="EMBL" id="JBCLPP010000005">
    <property type="protein sequence ID" value="MEY8244561.1"/>
    <property type="molecule type" value="Genomic_DNA"/>
</dbReference>
<evidence type="ECO:0000256" key="1">
    <source>
        <dbReference type="SAM" id="Phobius"/>
    </source>
</evidence>
<gene>
    <name evidence="2" type="ORF">AAK873_02875</name>
</gene>
<feature type="transmembrane region" description="Helical" evidence="1">
    <location>
        <begin position="34"/>
        <end position="54"/>
    </location>
</feature>
<reference evidence="2 3" key="1">
    <citation type="submission" date="2024-03" db="EMBL/GenBank/DDBJ databases">
        <title>Mouse gut bacterial collection (mGBC) of GemPharmatech.</title>
        <authorList>
            <person name="He Y."/>
            <person name="Dong L."/>
            <person name="Wu D."/>
            <person name="Gao X."/>
            <person name="Lin Z."/>
        </authorList>
    </citation>
    <scope>NUCLEOTIDE SEQUENCE [LARGE SCALE GENOMIC DNA]</scope>
    <source>
        <strain evidence="2 3">54-13</strain>
    </source>
</reference>
<proteinExistence type="predicted"/>
<evidence type="ECO:0000313" key="2">
    <source>
        <dbReference type="EMBL" id="MEY8244561.1"/>
    </source>
</evidence>
<sequence>MNSMINSIPVNGSFSWRRFVAVARFYYPRLRIQILVYPLIAVFFSICIVIATNYESFELLTAPIVMAINAMIAFGPITFACRKGLETETVLPATATEKCTFILFYGLVAIPLLILLPMLLMYFILPVDRSLEYIIQLISKSQNMFISKTYGLSLIQYCAPAITCLWSVMALKNNRVVMGIVWTFVYNTVLGITGAVYGAYMAFKIGFKDGMYGVDKLDTTALTNAVINGMTPYMTIVSVVILIYCIFALYKTCQSIKNRQM</sequence>
<protein>
    <submittedName>
        <fullName evidence="2">Uncharacterized protein</fullName>
    </submittedName>
</protein>
<dbReference type="Proteomes" id="UP001565200">
    <property type="component" value="Unassembled WGS sequence"/>
</dbReference>
<evidence type="ECO:0000313" key="3">
    <source>
        <dbReference type="Proteomes" id="UP001565200"/>
    </source>
</evidence>
<comment type="caution">
    <text evidence="2">The sequence shown here is derived from an EMBL/GenBank/DDBJ whole genome shotgun (WGS) entry which is preliminary data.</text>
</comment>
<feature type="transmembrane region" description="Helical" evidence="1">
    <location>
        <begin position="102"/>
        <end position="125"/>
    </location>
</feature>
<keyword evidence="3" id="KW-1185">Reference proteome</keyword>
<accession>A0ABV4CUR0</accession>